<feature type="region of interest" description="Disordered" evidence="2">
    <location>
        <begin position="194"/>
        <end position="225"/>
    </location>
</feature>
<comment type="similarity">
    <text evidence="1">Belongs to the PRR23 family.</text>
</comment>
<evidence type="ECO:0000256" key="2">
    <source>
        <dbReference type="SAM" id="MobiDB-lite"/>
    </source>
</evidence>
<feature type="region of interest" description="Disordered" evidence="2">
    <location>
        <begin position="16"/>
        <end position="66"/>
    </location>
</feature>
<dbReference type="EMBL" id="JWIN03000001">
    <property type="protein sequence ID" value="KAB1284078.1"/>
    <property type="molecule type" value="Genomic_DNA"/>
</dbReference>
<name>A0A5N4EKM8_CAMDR</name>
<sequence length="342" mass="35496">MVRVRIGVPGERFAAPSVEVMGSRPRSPSAYPADGRGAQAGGPGPAKRRRTEEPAGPGSEAASSLDNLTRSPAAGAFTSVVVVAAGCALHVALDDVDLVLEPEPTSVLQVSLGDRTLMLVPEALLGSGVQRLWGQGLEQGAFLSAPEESVVLEQGFFRVVVPEIAAQEEANREDVGTEFLSAGMDAAADSMVGLRPSAGKMSGPNSEVLVPEPSPQAPNPSPERSSPYYDYTLDFYLQEPLPDSPLQPLPPSPNPGRAVRRAVSRGGGQPGSAGRRTQPAKCRRTEEPTGPGSEAVSSLGELMVALPLGALTSVVVLVSGCALHLALDDVDLLLEPKTTSML</sequence>
<keyword evidence="4" id="KW-1185">Reference proteome</keyword>
<dbReference type="PANTHER" id="PTHR31813:SF19">
    <property type="entry name" value="PROLINE RICH 23C"/>
    <property type="match status" value="1"/>
</dbReference>
<organism evidence="3 4">
    <name type="scientific">Camelus dromedarius</name>
    <name type="common">Dromedary</name>
    <name type="synonym">Arabian camel</name>
    <dbReference type="NCBI Taxonomy" id="9838"/>
    <lineage>
        <taxon>Eukaryota</taxon>
        <taxon>Metazoa</taxon>
        <taxon>Chordata</taxon>
        <taxon>Craniata</taxon>
        <taxon>Vertebrata</taxon>
        <taxon>Euteleostomi</taxon>
        <taxon>Mammalia</taxon>
        <taxon>Eutheria</taxon>
        <taxon>Laurasiatheria</taxon>
        <taxon>Artiodactyla</taxon>
        <taxon>Tylopoda</taxon>
        <taxon>Camelidae</taxon>
        <taxon>Camelus</taxon>
    </lineage>
</organism>
<evidence type="ECO:0000313" key="3">
    <source>
        <dbReference type="EMBL" id="KAB1284078.1"/>
    </source>
</evidence>
<proteinExistence type="inferred from homology"/>
<feature type="region of interest" description="Disordered" evidence="2">
    <location>
        <begin position="240"/>
        <end position="295"/>
    </location>
</feature>
<comment type="caution">
    <text evidence="3">The sequence shown here is derived from an EMBL/GenBank/DDBJ whole genome shotgun (WGS) entry which is preliminary data.</text>
</comment>
<protein>
    <submittedName>
        <fullName evidence="3">Proline-rich protein 23B</fullName>
    </submittedName>
</protein>
<evidence type="ECO:0000313" key="4">
    <source>
        <dbReference type="Proteomes" id="UP000299084"/>
    </source>
</evidence>
<reference evidence="3 4" key="1">
    <citation type="journal article" date="2019" name="Mol. Ecol. Resour.">
        <title>Improving Illumina assemblies with Hi-C and long reads: an example with the North African dromedary.</title>
        <authorList>
            <person name="Elbers J.P."/>
            <person name="Rogers M.F."/>
            <person name="Perelman P.L."/>
            <person name="Proskuryakova A.A."/>
            <person name="Serdyukova N.A."/>
            <person name="Johnson W.E."/>
            <person name="Horin P."/>
            <person name="Corander J."/>
            <person name="Murphy D."/>
            <person name="Burger P.A."/>
        </authorList>
    </citation>
    <scope>NUCLEOTIDE SEQUENCE [LARGE SCALE GENOMIC DNA]</scope>
    <source>
        <strain evidence="3">Drom800</strain>
        <tissue evidence="3">Blood</tissue>
    </source>
</reference>
<dbReference type="PANTHER" id="PTHR31813">
    <property type="entry name" value="PROLINE-RICH PROTEIN 23B"/>
    <property type="match status" value="1"/>
</dbReference>
<dbReference type="Proteomes" id="UP000299084">
    <property type="component" value="Unassembled WGS sequence"/>
</dbReference>
<dbReference type="Pfam" id="PF10630">
    <property type="entry name" value="DUF2476"/>
    <property type="match status" value="2"/>
</dbReference>
<gene>
    <name evidence="3" type="ORF">Cadr_000000173</name>
</gene>
<dbReference type="InterPro" id="IPR018903">
    <property type="entry name" value="PRR23"/>
</dbReference>
<dbReference type="AlphaFoldDB" id="A0A5N4EKM8"/>
<feature type="compositionally biased region" description="Pro residues" evidence="2">
    <location>
        <begin position="212"/>
        <end position="221"/>
    </location>
</feature>
<evidence type="ECO:0000256" key="1">
    <source>
        <dbReference type="ARBA" id="ARBA00009113"/>
    </source>
</evidence>
<feature type="compositionally biased region" description="Pro residues" evidence="2">
    <location>
        <begin position="242"/>
        <end position="254"/>
    </location>
</feature>
<accession>A0A5N4EKM8</accession>